<protein>
    <recommendedName>
        <fullName evidence="1">RNA helicase</fullName>
        <ecNumber evidence="1">3.6.4.13</ecNumber>
    </recommendedName>
</protein>
<comment type="catalytic activity">
    <reaction evidence="6">
        <text>ATP + H2O = ADP + phosphate + H(+)</text>
        <dbReference type="Rhea" id="RHEA:13065"/>
        <dbReference type="ChEBI" id="CHEBI:15377"/>
        <dbReference type="ChEBI" id="CHEBI:15378"/>
        <dbReference type="ChEBI" id="CHEBI:30616"/>
        <dbReference type="ChEBI" id="CHEBI:43474"/>
        <dbReference type="ChEBI" id="CHEBI:456216"/>
        <dbReference type="EC" id="3.6.4.13"/>
    </reaction>
</comment>
<evidence type="ECO:0000313" key="10">
    <source>
        <dbReference type="Proteomes" id="UP001153620"/>
    </source>
</evidence>
<dbReference type="InterPro" id="IPR027417">
    <property type="entry name" value="P-loop_NTPase"/>
</dbReference>
<dbReference type="SMART" id="SM00487">
    <property type="entry name" value="DEXDc"/>
    <property type="match status" value="1"/>
</dbReference>
<evidence type="ECO:0000313" key="9">
    <source>
        <dbReference type="EMBL" id="CAG9798736.1"/>
    </source>
</evidence>
<dbReference type="AlphaFoldDB" id="A0A9N9RL12"/>
<dbReference type="PROSITE" id="PS51194">
    <property type="entry name" value="HELICASE_CTER"/>
    <property type="match status" value="1"/>
</dbReference>
<dbReference type="Gene3D" id="1.20.120.1080">
    <property type="match status" value="1"/>
</dbReference>
<dbReference type="Proteomes" id="UP001153620">
    <property type="component" value="Chromosome 1"/>
</dbReference>
<feature type="domain" description="Helicase ATP-binding" evidence="7">
    <location>
        <begin position="24"/>
        <end position="192"/>
    </location>
</feature>
<evidence type="ECO:0000256" key="3">
    <source>
        <dbReference type="ARBA" id="ARBA00022801"/>
    </source>
</evidence>
<dbReference type="Pfam" id="PF00270">
    <property type="entry name" value="DEAD"/>
    <property type="match status" value="1"/>
</dbReference>
<keyword evidence="2" id="KW-0547">Nucleotide-binding</keyword>
<accession>A0A9N9RL12</accession>
<dbReference type="EMBL" id="OU895877">
    <property type="protein sequence ID" value="CAG9798736.1"/>
    <property type="molecule type" value="Genomic_DNA"/>
</dbReference>
<dbReference type="Gene3D" id="3.40.50.300">
    <property type="entry name" value="P-loop containing nucleotide triphosphate hydrolases"/>
    <property type="match status" value="2"/>
</dbReference>
<dbReference type="GO" id="GO:0005524">
    <property type="term" value="F:ATP binding"/>
    <property type="evidence" value="ECO:0007669"/>
    <property type="project" value="UniProtKB-KW"/>
</dbReference>
<dbReference type="GO" id="GO:0003725">
    <property type="term" value="F:double-stranded RNA binding"/>
    <property type="evidence" value="ECO:0007669"/>
    <property type="project" value="TreeGrafter"/>
</dbReference>
<evidence type="ECO:0000256" key="2">
    <source>
        <dbReference type="ARBA" id="ARBA00022741"/>
    </source>
</evidence>
<evidence type="ECO:0000259" key="7">
    <source>
        <dbReference type="PROSITE" id="PS51192"/>
    </source>
</evidence>
<dbReference type="GO" id="GO:0005730">
    <property type="term" value="C:nucleolus"/>
    <property type="evidence" value="ECO:0007669"/>
    <property type="project" value="TreeGrafter"/>
</dbReference>
<keyword evidence="4" id="KW-0347">Helicase</keyword>
<dbReference type="InterPro" id="IPR007502">
    <property type="entry name" value="Helicase-assoc_dom"/>
</dbReference>
<keyword evidence="10" id="KW-1185">Reference proteome</keyword>
<dbReference type="InterPro" id="IPR014001">
    <property type="entry name" value="Helicase_ATP-bd"/>
</dbReference>
<dbReference type="FunFam" id="3.40.50.300:FF:000145">
    <property type="entry name" value="probable ATP-dependent RNA helicase DHX40"/>
    <property type="match status" value="1"/>
</dbReference>
<dbReference type="CDD" id="cd18791">
    <property type="entry name" value="SF2_C_RHA"/>
    <property type="match status" value="1"/>
</dbReference>
<dbReference type="GO" id="GO:0045943">
    <property type="term" value="P:positive regulation of transcription by RNA polymerase I"/>
    <property type="evidence" value="ECO:0007669"/>
    <property type="project" value="TreeGrafter"/>
</dbReference>
<dbReference type="SMART" id="SM00490">
    <property type="entry name" value="HELICc"/>
    <property type="match status" value="1"/>
</dbReference>
<dbReference type="InterPro" id="IPR048333">
    <property type="entry name" value="HA2_WH"/>
</dbReference>
<dbReference type="SMART" id="SM00847">
    <property type="entry name" value="HA2"/>
    <property type="match status" value="1"/>
</dbReference>
<dbReference type="FunFam" id="3.40.50.300:FF:000750">
    <property type="entry name" value="Putative ATP-dependent RNA helicase DHX33"/>
    <property type="match status" value="1"/>
</dbReference>
<evidence type="ECO:0000256" key="4">
    <source>
        <dbReference type="ARBA" id="ARBA00022806"/>
    </source>
</evidence>
<dbReference type="Pfam" id="PF04408">
    <property type="entry name" value="WHD_HA2"/>
    <property type="match status" value="1"/>
</dbReference>
<reference evidence="9" key="2">
    <citation type="submission" date="2022-10" db="EMBL/GenBank/DDBJ databases">
        <authorList>
            <consortium name="ENA_rothamsted_submissions"/>
            <consortium name="culmorum"/>
            <person name="King R."/>
        </authorList>
    </citation>
    <scope>NUCLEOTIDE SEQUENCE</scope>
</reference>
<dbReference type="PANTHER" id="PTHR18934">
    <property type="entry name" value="ATP-DEPENDENT RNA HELICASE"/>
    <property type="match status" value="1"/>
</dbReference>
<keyword evidence="5" id="KW-0067">ATP-binding</keyword>
<dbReference type="InterPro" id="IPR001650">
    <property type="entry name" value="Helicase_C-like"/>
</dbReference>
<dbReference type="PANTHER" id="PTHR18934:SF118">
    <property type="entry name" value="ATP-DEPENDENT RNA HELICASE DHX33"/>
    <property type="match status" value="1"/>
</dbReference>
<dbReference type="SUPFAM" id="SSF52540">
    <property type="entry name" value="P-loop containing nucleoside triphosphate hydrolases"/>
    <property type="match status" value="1"/>
</dbReference>
<evidence type="ECO:0000256" key="5">
    <source>
        <dbReference type="ARBA" id="ARBA00022840"/>
    </source>
</evidence>
<sequence>MNRTVQLEEQRKSLPSYNYRQHIINCIHQNSTLILIGETGSGKSTQIPQYIYESGILHRGMVAITQPRRVAAITLALRVAKERGRNIGELVGYAIRFESVVSRDTKIKYMTEGILLREAITDKYLKQYQVIILDEAHERTVNTDVLFGVVKNVQKARKENNMTELKLIIMSATMDVDHFSKYFDNCPVLYLPGRTFPVTIHHTKQKQDDYMFAAIATLFEIHLNAPPQEDVLIFLTGKDEIESMIHQIRTITKSPELQGTVQLRAFPLHSSLQQNKQMDAFTRSAENTRRVVVATNIAETSITLPGIKYVIDTGVVKMKNYEASTGLETLKVTKISQAQAWQRSGRAGRESEGACYRTYTKNELELLEKMTKPEILRCNLSATILQLLAIGVNIENFDLMDKPSKEAITVAFKQLKQLSAIKTTQSPQLTDDGRSMALFPLDPIFSRIIISAPEYGCINEILDLIAMLSTDNIYLEPNQNNRDVAYAQHNKFHMSYGDHFTLLKIYSQYRNANDKKKWCQEFFLSYRNLAYAAEVRKQLSDICTQLKIMTKTENFDLDKFRKCIIRGLYSNIAEYQARDNNYKVLASQQRAQIHPSSVLSGFHANLNGRSTSNGNGIIPVSPKMKNDHNQSKPSYVIFNEIVQTSNTYLRTVTRIEPEWIKEVLPNCDFLNRINC</sequence>
<dbReference type="Pfam" id="PF07717">
    <property type="entry name" value="OB_NTP_bind"/>
    <property type="match status" value="1"/>
</dbReference>
<dbReference type="GO" id="GO:0016787">
    <property type="term" value="F:hydrolase activity"/>
    <property type="evidence" value="ECO:0007669"/>
    <property type="project" value="UniProtKB-KW"/>
</dbReference>
<organism evidence="9 10">
    <name type="scientific">Chironomus riparius</name>
    <dbReference type="NCBI Taxonomy" id="315576"/>
    <lineage>
        <taxon>Eukaryota</taxon>
        <taxon>Metazoa</taxon>
        <taxon>Ecdysozoa</taxon>
        <taxon>Arthropoda</taxon>
        <taxon>Hexapoda</taxon>
        <taxon>Insecta</taxon>
        <taxon>Pterygota</taxon>
        <taxon>Neoptera</taxon>
        <taxon>Endopterygota</taxon>
        <taxon>Diptera</taxon>
        <taxon>Nematocera</taxon>
        <taxon>Chironomoidea</taxon>
        <taxon>Chironomidae</taxon>
        <taxon>Chironominae</taxon>
        <taxon>Chironomus</taxon>
    </lineage>
</organism>
<keyword evidence="3" id="KW-0378">Hydrolase</keyword>
<dbReference type="CDD" id="cd17978">
    <property type="entry name" value="DEXHc_DHX33"/>
    <property type="match status" value="1"/>
</dbReference>
<reference evidence="9" key="1">
    <citation type="submission" date="2022-01" db="EMBL/GenBank/DDBJ databases">
        <authorList>
            <person name="King R."/>
        </authorList>
    </citation>
    <scope>NUCLEOTIDE SEQUENCE</scope>
</reference>
<dbReference type="GO" id="GO:0003724">
    <property type="term" value="F:RNA helicase activity"/>
    <property type="evidence" value="ECO:0007669"/>
    <property type="project" value="UniProtKB-EC"/>
</dbReference>
<dbReference type="InterPro" id="IPR011709">
    <property type="entry name" value="DEAD-box_helicase_OB_fold"/>
</dbReference>
<dbReference type="EC" id="3.6.4.13" evidence="1"/>
<dbReference type="PROSITE" id="PS51192">
    <property type="entry name" value="HELICASE_ATP_BIND_1"/>
    <property type="match status" value="1"/>
</dbReference>
<evidence type="ECO:0000256" key="6">
    <source>
        <dbReference type="ARBA" id="ARBA00047984"/>
    </source>
</evidence>
<dbReference type="OrthoDB" id="10253254at2759"/>
<feature type="domain" description="Helicase C-terminal" evidence="8">
    <location>
        <begin position="217"/>
        <end position="391"/>
    </location>
</feature>
<name>A0A9N9RL12_9DIPT</name>
<dbReference type="Pfam" id="PF21010">
    <property type="entry name" value="HA2_C"/>
    <property type="match status" value="1"/>
</dbReference>
<dbReference type="InterPro" id="IPR011545">
    <property type="entry name" value="DEAD/DEAH_box_helicase_dom"/>
</dbReference>
<gene>
    <name evidence="9" type="ORF">CHIRRI_LOCUS1715</name>
</gene>
<evidence type="ECO:0000256" key="1">
    <source>
        <dbReference type="ARBA" id="ARBA00012552"/>
    </source>
</evidence>
<evidence type="ECO:0000259" key="8">
    <source>
        <dbReference type="PROSITE" id="PS51194"/>
    </source>
</evidence>
<proteinExistence type="predicted"/>
<dbReference type="Pfam" id="PF00271">
    <property type="entry name" value="Helicase_C"/>
    <property type="match status" value="1"/>
</dbReference>